<dbReference type="PANTHER" id="PTHR43861">
    <property type="entry name" value="TRANS-ACONITATE 2-METHYLTRANSFERASE-RELATED"/>
    <property type="match status" value="1"/>
</dbReference>
<evidence type="ECO:0000313" key="4">
    <source>
        <dbReference type="Proteomes" id="UP000070422"/>
    </source>
</evidence>
<evidence type="ECO:0000313" key="3">
    <source>
        <dbReference type="EMBL" id="KXB34584.1"/>
    </source>
</evidence>
<dbReference type="GO" id="GO:0032259">
    <property type="term" value="P:methylation"/>
    <property type="evidence" value="ECO:0007669"/>
    <property type="project" value="UniProtKB-KW"/>
</dbReference>
<dbReference type="KEGG" id="acg:AWM71_05895"/>
<reference evidence="3 4" key="1">
    <citation type="submission" date="2016-01" db="EMBL/GenBank/DDBJ databases">
        <authorList>
            <person name="Oliw E.H."/>
        </authorList>
    </citation>
    <scope>NUCLEOTIDE SEQUENCE [LARGE SCALE GENOMIC DNA]</scope>
    <source>
        <strain evidence="3 4">KA00635</strain>
    </source>
</reference>
<dbReference type="RefSeq" id="WP_060777086.1">
    <property type="nucleotide sequence ID" value="NZ_CP014159.1"/>
</dbReference>
<dbReference type="Gene3D" id="2.20.25.110">
    <property type="entry name" value="S-adenosyl-L-methionine-dependent methyltransferases"/>
    <property type="match status" value="1"/>
</dbReference>
<protein>
    <submittedName>
        <fullName evidence="3">Methyltransferase domain protein</fullName>
    </submittedName>
</protein>
<comment type="caution">
    <text evidence="3">The sequence shown here is derived from an EMBL/GenBank/DDBJ whole genome shotgun (WGS) entry which is preliminary data.</text>
</comment>
<sequence length="254" mass="29585">MKPKYKNYQVFSQVYQQIFDESLYDQWADYVQRKIKGAFPSGTSPLRLLDLACGDGRLAVRLAQAGYQVSGIDLSEEMVALAEELSVEEDCYILFQLGDMRNFEISEKVAVVTLFCDSLCYLKDVDEIKATFSQVYQALEEKGLFLFDIHSAYQMNQVYPTFHWVEEWEDAVFTWRSEQVRGENTIDHCLNIFVQEGEDYHRYQECHQEQIFAPDVYKDLLEEVGFHTIEVSADFKEDPASLTSRRLFFKAEKG</sequence>
<dbReference type="InterPro" id="IPR041698">
    <property type="entry name" value="Methyltransf_25"/>
</dbReference>
<keyword evidence="1 3" id="KW-0808">Transferase</keyword>
<feature type="domain" description="Methyltransferase" evidence="2">
    <location>
        <begin position="49"/>
        <end position="143"/>
    </location>
</feature>
<evidence type="ECO:0000259" key="2">
    <source>
        <dbReference type="Pfam" id="PF13649"/>
    </source>
</evidence>
<dbReference type="CDD" id="cd02440">
    <property type="entry name" value="AdoMet_MTases"/>
    <property type="match status" value="1"/>
</dbReference>
<dbReference type="Pfam" id="PF13649">
    <property type="entry name" value="Methyltransf_25"/>
    <property type="match status" value="1"/>
</dbReference>
<dbReference type="PATRIC" id="fig|87541.4.peg.1336"/>
<dbReference type="OrthoDB" id="9811589at2"/>
<proteinExistence type="predicted"/>
<dbReference type="Gene3D" id="3.40.50.150">
    <property type="entry name" value="Vaccinia Virus protein VP39"/>
    <property type="match status" value="1"/>
</dbReference>
<dbReference type="InterPro" id="IPR029063">
    <property type="entry name" value="SAM-dependent_MTases_sf"/>
</dbReference>
<organism evidence="3 4">
    <name type="scientific">Aerococcus christensenii</name>
    <dbReference type="NCBI Taxonomy" id="87541"/>
    <lineage>
        <taxon>Bacteria</taxon>
        <taxon>Bacillati</taxon>
        <taxon>Bacillota</taxon>
        <taxon>Bacilli</taxon>
        <taxon>Lactobacillales</taxon>
        <taxon>Aerococcaceae</taxon>
        <taxon>Aerococcus</taxon>
    </lineage>
</organism>
<gene>
    <name evidence="3" type="ORF">HMPREF3187_01352</name>
</gene>
<dbReference type="GO" id="GO:0008168">
    <property type="term" value="F:methyltransferase activity"/>
    <property type="evidence" value="ECO:0007669"/>
    <property type="project" value="UniProtKB-KW"/>
</dbReference>
<accession>A0A0X8F8Q8</accession>
<dbReference type="SUPFAM" id="SSF53335">
    <property type="entry name" value="S-adenosyl-L-methionine-dependent methyltransferases"/>
    <property type="match status" value="1"/>
</dbReference>
<dbReference type="Proteomes" id="UP000070422">
    <property type="component" value="Unassembled WGS sequence"/>
</dbReference>
<evidence type="ECO:0000256" key="1">
    <source>
        <dbReference type="ARBA" id="ARBA00022679"/>
    </source>
</evidence>
<dbReference type="EMBL" id="LSCQ01000074">
    <property type="protein sequence ID" value="KXB34584.1"/>
    <property type="molecule type" value="Genomic_DNA"/>
</dbReference>
<name>A0A0X8F8Q8_9LACT</name>
<dbReference type="STRING" id="87541.AWM71_05895"/>
<keyword evidence="3" id="KW-0489">Methyltransferase</keyword>
<dbReference type="AlphaFoldDB" id="A0A0X8F8Q8"/>